<dbReference type="Proteomes" id="UP000076623">
    <property type="component" value="Chromosome"/>
</dbReference>
<accession>A0A160ISB7</accession>
<dbReference type="PANTHER" id="PTHR30363:SF46">
    <property type="entry name" value="LYSR FAMILY TRANSCRIPTIONAL REGULATOR"/>
    <property type="match status" value="1"/>
</dbReference>
<evidence type="ECO:0000256" key="2">
    <source>
        <dbReference type="ARBA" id="ARBA00023125"/>
    </source>
</evidence>
<gene>
    <name evidence="5" type="ORF">ABE65_018690</name>
</gene>
<dbReference type="SUPFAM" id="SSF46785">
    <property type="entry name" value="Winged helix' DNA-binding domain"/>
    <property type="match status" value="1"/>
</dbReference>
<evidence type="ECO:0000256" key="3">
    <source>
        <dbReference type="ARBA" id="ARBA00023163"/>
    </source>
</evidence>
<keyword evidence="2" id="KW-0238">DNA-binding</keyword>
<dbReference type="InterPro" id="IPR050313">
    <property type="entry name" value="Carb_Metab_HTH_regulators"/>
</dbReference>
<dbReference type="InterPro" id="IPR036390">
    <property type="entry name" value="WH_DNA-bd_sf"/>
</dbReference>
<dbReference type="PROSITE" id="PS00894">
    <property type="entry name" value="HTH_DEOR_1"/>
    <property type="match status" value="1"/>
</dbReference>
<dbReference type="GO" id="GO:0003700">
    <property type="term" value="F:DNA-binding transcription factor activity"/>
    <property type="evidence" value="ECO:0007669"/>
    <property type="project" value="InterPro"/>
</dbReference>
<reference evidence="5 6" key="1">
    <citation type="submission" date="2016-04" db="EMBL/GenBank/DDBJ databases">
        <title>Complete genome sequence of Fictibacillus phosphorivorans G25-29, a strain toxic to nematodes.</title>
        <authorList>
            <person name="Zheng Z."/>
        </authorList>
    </citation>
    <scope>NUCLEOTIDE SEQUENCE [LARGE SCALE GENOMIC DNA]</scope>
    <source>
        <strain evidence="5 6">G25-29</strain>
    </source>
</reference>
<dbReference type="PRINTS" id="PR00037">
    <property type="entry name" value="HTHLACR"/>
</dbReference>
<sequence length="257" mass="28671">MMPKERREHILQQLNTNGKIEIEDLVNELNVSAMTIRRDLAFLEETDQIIRTHGGAILNKPLVVESSFRTKEGKFNDRKRAIAERAVQFIQDHSTILLDSGTTTLEIAKLLKDKTTITVVTNDIKIAAELLDTNVKVIVTGGELQNTIGTLFGPLTEQMLRGIHVDLFFLGAHAIHSQAGITAPTYEKASIKKLMIEASEKTWLVADSSKFDQKSLTKVCDLNQIHGLITDQHILDETEKILNEYLEVVTVEGGEKG</sequence>
<dbReference type="Gene3D" id="1.10.10.10">
    <property type="entry name" value="Winged helix-like DNA-binding domain superfamily/Winged helix DNA-binding domain"/>
    <property type="match status" value="1"/>
</dbReference>
<evidence type="ECO:0000259" key="4">
    <source>
        <dbReference type="PROSITE" id="PS51000"/>
    </source>
</evidence>
<keyword evidence="6" id="KW-1185">Reference proteome</keyword>
<dbReference type="GO" id="GO:0003677">
    <property type="term" value="F:DNA binding"/>
    <property type="evidence" value="ECO:0007669"/>
    <property type="project" value="UniProtKB-KW"/>
</dbReference>
<dbReference type="KEGG" id="fpn:ABE65_018690"/>
<keyword evidence="3" id="KW-0804">Transcription</keyword>
<dbReference type="SUPFAM" id="SSF100950">
    <property type="entry name" value="NagB/RpiA/CoA transferase-like"/>
    <property type="match status" value="1"/>
</dbReference>
<dbReference type="STRING" id="1221500.ABE65_018690"/>
<evidence type="ECO:0000313" key="6">
    <source>
        <dbReference type="Proteomes" id="UP000076623"/>
    </source>
</evidence>
<dbReference type="SMART" id="SM01134">
    <property type="entry name" value="DeoRC"/>
    <property type="match status" value="1"/>
</dbReference>
<dbReference type="Gene3D" id="3.40.50.1360">
    <property type="match status" value="1"/>
</dbReference>
<dbReference type="InterPro" id="IPR036388">
    <property type="entry name" value="WH-like_DNA-bd_sf"/>
</dbReference>
<dbReference type="EMBL" id="CP015378">
    <property type="protein sequence ID" value="ANC79463.1"/>
    <property type="molecule type" value="Genomic_DNA"/>
</dbReference>
<dbReference type="InterPro" id="IPR014036">
    <property type="entry name" value="DeoR-like_C"/>
</dbReference>
<proteinExistence type="predicted"/>
<evidence type="ECO:0000313" key="5">
    <source>
        <dbReference type="EMBL" id="ANC79463.1"/>
    </source>
</evidence>
<dbReference type="Pfam" id="PF08220">
    <property type="entry name" value="HTH_DeoR"/>
    <property type="match status" value="1"/>
</dbReference>
<keyword evidence="1" id="KW-0805">Transcription regulation</keyword>
<dbReference type="AlphaFoldDB" id="A0A160ISB7"/>
<dbReference type="PANTHER" id="PTHR30363">
    <property type="entry name" value="HTH-TYPE TRANSCRIPTIONAL REGULATOR SRLR-RELATED"/>
    <property type="match status" value="1"/>
</dbReference>
<name>A0A160ISB7_9BACL</name>
<dbReference type="InterPro" id="IPR018356">
    <property type="entry name" value="Tscrpt_reg_HTH_DeoR_CS"/>
</dbReference>
<dbReference type="Pfam" id="PF00455">
    <property type="entry name" value="DeoRC"/>
    <property type="match status" value="1"/>
</dbReference>
<organism evidence="5 6">
    <name type="scientific">Fictibacillus phosphorivorans</name>
    <dbReference type="NCBI Taxonomy" id="1221500"/>
    <lineage>
        <taxon>Bacteria</taxon>
        <taxon>Bacillati</taxon>
        <taxon>Bacillota</taxon>
        <taxon>Bacilli</taxon>
        <taxon>Bacillales</taxon>
        <taxon>Fictibacillaceae</taxon>
        <taxon>Fictibacillus</taxon>
    </lineage>
</organism>
<feature type="domain" description="HTH deoR-type" evidence="4">
    <location>
        <begin position="3"/>
        <end position="58"/>
    </location>
</feature>
<dbReference type="InterPro" id="IPR001034">
    <property type="entry name" value="DeoR_HTH"/>
</dbReference>
<dbReference type="PROSITE" id="PS51000">
    <property type="entry name" value="HTH_DEOR_2"/>
    <property type="match status" value="1"/>
</dbReference>
<evidence type="ECO:0000256" key="1">
    <source>
        <dbReference type="ARBA" id="ARBA00023015"/>
    </source>
</evidence>
<dbReference type="InterPro" id="IPR037171">
    <property type="entry name" value="NagB/RpiA_transferase-like"/>
</dbReference>
<protein>
    <submittedName>
        <fullName evidence="5">Transcriptional regulator</fullName>
    </submittedName>
</protein>
<dbReference type="SMART" id="SM00420">
    <property type="entry name" value="HTH_DEOR"/>
    <property type="match status" value="1"/>
</dbReference>